<evidence type="ECO:0000256" key="11">
    <source>
        <dbReference type="PIRSR" id="PIRSR016958-1"/>
    </source>
</evidence>
<evidence type="ECO:0000256" key="2">
    <source>
        <dbReference type="ARBA" id="ARBA00022603"/>
    </source>
</evidence>
<evidence type="ECO:0000313" key="13">
    <source>
        <dbReference type="Proteomes" id="UP000654075"/>
    </source>
</evidence>
<dbReference type="PANTHER" id="PTHR12753">
    <property type="entry name" value="AD-003 - RELATED"/>
    <property type="match status" value="1"/>
</dbReference>
<dbReference type="InterPro" id="IPR029063">
    <property type="entry name" value="SAM-dependent_MTases_sf"/>
</dbReference>
<dbReference type="GO" id="GO:0071885">
    <property type="term" value="F:N-terminal protein N-methyltransferase activity"/>
    <property type="evidence" value="ECO:0007669"/>
    <property type="project" value="UniProtKB-EC"/>
</dbReference>
<keyword evidence="4 11" id="KW-0949">S-adenosyl-L-methionine</keyword>
<dbReference type="EC" id="2.1.1.244" evidence="5"/>
<comment type="catalytic activity">
    <reaction evidence="10">
        <text>N-terminal L-alanyl-L-prolyl-L-lysyl-[protein] + 3 S-adenosyl-L-methionine = N-terminal N,N,N-trimethyl-L-alanyl-L-prolyl-L-lysyl-[protein] + 3 S-adenosyl-L-homocysteine + 3 H(+)</text>
        <dbReference type="Rhea" id="RHEA:54712"/>
        <dbReference type="Rhea" id="RHEA-COMP:13785"/>
        <dbReference type="Rhea" id="RHEA-COMP:13971"/>
        <dbReference type="ChEBI" id="CHEBI:15378"/>
        <dbReference type="ChEBI" id="CHEBI:57856"/>
        <dbReference type="ChEBI" id="CHEBI:59789"/>
        <dbReference type="ChEBI" id="CHEBI:138057"/>
        <dbReference type="ChEBI" id="CHEBI:138315"/>
        <dbReference type="EC" id="2.1.1.244"/>
    </reaction>
</comment>
<organism evidence="12 13">
    <name type="scientific">Polarella glacialis</name>
    <name type="common">Dinoflagellate</name>
    <dbReference type="NCBI Taxonomy" id="89957"/>
    <lineage>
        <taxon>Eukaryota</taxon>
        <taxon>Sar</taxon>
        <taxon>Alveolata</taxon>
        <taxon>Dinophyceae</taxon>
        <taxon>Suessiales</taxon>
        <taxon>Suessiaceae</taxon>
        <taxon>Polarella</taxon>
    </lineage>
</organism>
<evidence type="ECO:0000256" key="9">
    <source>
        <dbReference type="ARBA" id="ARBA00047885"/>
    </source>
</evidence>
<evidence type="ECO:0000256" key="4">
    <source>
        <dbReference type="ARBA" id="ARBA00022691"/>
    </source>
</evidence>
<comment type="catalytic activity">
    <reaction evidence="9">
        <text>N-terminal L-prolyl-L-prolyl-L-lysyl-[protein] + 2 S-adenosyl-L-methionine = N-terminal N,N-dimethyl-L-prolyl-L-prolyl-L-lysyl-[protein] + 2 S-adenosyl-L-homocysteine + 2 H(+)</text>
        <dbReference type="Rhea" id="RHEA:54736"/>
        <dbReference type="Rhea" id="RHEA-COMP:13787"/>
        <dbReference type="Rhea" id="RHEA-COMP:13974"/>
        <dbReference type="ChEBI" id="CHEBI:15378"/>
        <dbReference type="ChEBI" id="CHEBI:57856"/>
        <dbReference type="ChEBI" id="CHEBI:59789"/>
        <dbReference type="ChEBI" id="CHEBI:138059"/>
        <dbReference type="ChEBI" id="CHEBI:138318"/>
        <dbReference type="EC" id="2.1.1.244"/>
    </reaction>
</comment>
<dbReference type="AlphaFoldDB" id="A0A813F8D1"/>
<comment type="caution">
    <text evidence="12">The sequence shown here is derived from an EMBL/GenBank/DDBJ whole genome shotgun (WGS) entry which is preliminary data.</text>
</comment>
<evidence type="ECO:0000256" key="1">
    <source>
        <dbReference type="ARBA" id="ARBA00009059"/>
    </source>
</evidence>
<feature type="binding site" evidence="11">
    <location>
        <position position="103"/>
    </location>
    <ligand>
        <name>S-adenosyl-L-methionine</name>
        <dbReference type="ChEBI" id="CHEBI:59789"/>
    </ligand>
</feature>
<evidence type="ECO:0000256" key="8">
    <source>
        <dbReference type="ARBA" id="ARBA00047306"/>
    </source>
</evidence>
<dbReference type="EMBL" id="CAJNNV010024698">
    <property type="protein sequence ID" value="CAE8610479.1"/>
    <property type="molecule type" value="Genomic_DNA"/>
</dbReference>
<sequence>MAKPPASEQIAVSKETGTSYVEFSTKTAAFWKSQLADGGIAWYKLAEEWYVDNCPSTVNGVLGGFAHLDPPDVKDSVRFYDKVRTLRDEAGCPLQTGHALDGGAGIGRVTKHFLSNIFAQVDLVEGNQRLLDAAPEFLAEKRAHLGELYCSSLQDFTPQAGRYDCIWVQWVIIYLTDEDLAKFLRRCSESLRPGGLIFIKENVQFKTEKADLLKDEDDSSVTRSNRLMRHIFEQAGLEIILEEEQTDFPAGMYPVMMYALAPPGK</sequence>
<dbReference type="SUPFAM" id="SSF53335">
    <property type="entry name" value="S-adenosyl-L-methionine-dependent methyltransferases"/>
    <property type="match status" value="1"/>
</dbReference>
<comment type="similarity">
    <text evidence="1">Belongs to the methyltransferase superfamily. NTM1 family.</text>
</comment>
<dbReference type="PANTHER" id="PTHR12753:SF0">
    <property type="entry name" value="ALPHA N-TERMINAL PROTEIN METHYLTRANSFERASE 1"/>
    <property type="match status" value="1"/>
</dbReference>
<dbReference type="CDD" id="cd02440">
    <property type="entry name" value="AdoMet_MTases"/>
    <property type="match status" value="1"/>
</dbReference>
<dbReference type="PIRSF" id="PIRSF016958">
    <property type="entry name" value="DUF858_MeTrfase_lik"/>
    <property type="match status" value="1"/>
</dbReference>
<feature type="binding site" evidence="11">
    <location>
        <begin position="153"/>
        <end position="154"/>
    </location>
    <ligand>
        <name>S-adenosyl-L-methionine</name>
        <dbReference type="ChEBI" id="CHEBI:59789"/>
    </ligand>
</feature>
<evidence type="ECO:0000256" key="10">
    <source>
        <dbReference type="ARBA" id="ARBA00048167"/>
    </source>
</evidence>
<gene>
    <name evidence="12" type="ORF">PGLA1383_LOCUS28299</name>
</gene>
<dbReference type="InterPro" id="IPR008576">
    <property type="entry name" value="MeTrfase_NTM1"/>
</dbReference>
<dbReference type="Pfam" id="PF05891">
    <property type="entry name" value="Methyltransf_PK"/>
    <property type="match status" value="1"/>
</dbReference>
<dbReference type="Gene3D" id="3.40.50.150">
    <property type="entry name" value="Vaccinia Virus protein VP39"/>
    <property type="match status" value="1"/>
</dbReference>
<dbReference type="GO" id="GO:0005737">
    <property type="term" value="C:cytoplasm"/>
    <property type="evidence" value="ECO:0007669"/>
    <property type="project" value="TreeGrafter"/>
</dbReference>
<feature type="binding site" evidence="11">
    <location>
        <position position="108"/>
    </location>
    <ligand>
        <name>S-adenosyl-L-methionine</name>
        <dbReference type="ChEBI" id="CHEBI:59789"/>
    </ligand>
</feature>
<keyword evidence="2" id="KW-0489">Methyltransferase</keyword>
<dbReference type="OrthoDB" id="1298661at2759"/>
<dbReference type="Proteomes" id="UP000654075">
    <property type="component" value="Unassembled WGS sequence"/>
</dbReference>
<comment type="catalytic activity">
    <reaction evidence="8">
        <text>N-terminal L-seryl-L-prolyl-L-lysyl-[protein] + 3 S-adenosyl-L-methionine = N-terminal N,N,N-trimethyl-L-seryl-L-prolyl-L-lysyl-[protein] + 3 S-adenosyl-L-homocysteine + 3 H(+)</text>
        <dbReference type="Rhea" id="RHEA:54724"/>
        <dbReference type="Rhea" id="RHEA-COMP:13789"/>
        <dbReference type="Rhea" id="RHEA-COMP:13973"/>
        <dbReference type="ChEBI" id="CHEBI:15378"/>
        <dbReference type="ChEBI" id="CHEBI:57856"/>
        <dbReference type="ChEBI" id="CHEBI:59789"/>
        <dbReference type="ChEBI" id="CHEBI:138061"/>
        <dbReference type="ChEBI" id="CHEBI:138317"/>
        <dbReference type="EC" id="2.1.1.244"/>
    </reaction>
</comment>
<accession>A0A813F8D1</accession>
<evidence type="ECO:0000313" key="12">
    <source>
        <dbReference type="EMBL" id="CAE8610479.1"/>
    </source>
</evidence>
<dbReference type="OMA" id="PVRMYCL"/>
<protein>
    <recommendedName>
        <fullName evidence="6">Alpha N-terminal protein methyltransferase 1</fullName>
        <ecNumber evidence="5">2.1.1.244</ecNumber>
    </recommendedName>
    <alternativeName>
        <fullName evidence="7">X-Pro-Lys N-terminal protein methyltransferase 1</fullName>
    </alternativeName>
</protein>
<feature type="binding site" evidence="11">
    <location>
        <position position="169"/>
    </location>
    <ligand>
        <name>S-adenosyl-L-methionine</name>
        <dbReference type="ChEBI" id="CHEBI:59789"/>
    </ligand>
</feature>
<keyword evidence="3" id="KW-0808">Transferase</keyword>
<keyword evidence="13" id="KW-1185">Reference proteome</keyword>
<dbReference type="GO" id="GO:0032259">
    <property type="term" value="P:methylation"/>
    <property type="evidence" value="ECO:0007669"/>
    <property type="project" value="UniProtKB-KW"/>
</dbReference>
<evidence type="ECO:0000256" key="7">
    <source>
        <dbReference type="ARBA" id="ARBA00043129"/>
    </source>
</evidence>
<reference evidence="12" key="1">
    <citation type="submission" date="2021-02" db="EMBL/GenBank/DDBJ databases">
        <authorList>
            <person name="Dougan E. K."/>
            <person name="Rhodes N."/>
            <person name="Thang M."/>
            <person name="Chan C."/>
        </authorList>
    </citation>
    <scope>NUCLEOTIDE SEQUENCE</scope>
</reference>
<evidence type="ECO:0000256" key="6">
    <source>
        <dbReference type="ARBA" id="ARBA00039449"/>
    </source>
</evidence>
<proteinExistence type="inferred from homology"/>
<name>A0A813F8D1_POLGL</name>
<evidence type="ECO:0000256" key="5">
    <source>
        <dbReference type="ARBA" id="ARBA00039112"/>
    </source>
</evidence>
<evidence type="ECO:0000256" key="3">
    <source>
        <dbReference type="ARBA" id="ARBA00022679"/>
    </source>
</evidence>